<dbReference type="PANTHER" id="PTHR12147:SF26">
    <property type="entry name" value="PEPTIDASE M28 DOMAIN-CONTAINING PROTEIN"/>
    <property type="match status" value="1"/>
</dbReference>
<dbReference type="GO" id="GO:0004177">
    <property type="term" value="F:aminopeptidase activity"/>
    <property type="evidence" value="ECO:0007669"/>
    <property type="project" value="UniProtKB-KW"/>
</dbReference>
<evidence type="ECO:0000256" key="1">
    <source>
        <dbReference type="SAM" id="Phobius"/>
    </source>
</evidence>
<gene>
    <name evidence="3" type="ORF">GPEL0_01f4536</name>
</gene>
<organism evidence="3 4">
    <name type="scientific">Geoanaerobacter pelophilus</name>
    <dbReference type="NCBI Taxonomy" id="60036"/>
    <lineage>
        <taxon>Bacteria</taxon>
        <taxon>Pseudomonadati</taxon>
        <taxon>Thermodesulfobacteriota</taxon>
        <taxon>Desulfuromonadia</taxon>
        <taxon>Geobacterales</taxon>
        <taxon>Geobacteraceae</taxon>
        <taxon>Geoanaerobacter</taxon>
    </lineage>
</organism>
<evidence type="ECO:0000259" key="2">
    <source>
        <dbReference type="Pfam" id="PF04389"/>
    </source>
</evidence>
<dbReference type="InterPro" id="IPR007484">
    <property type="entry name" value="Peptidase_M28"/>
</dbReference>
<name>A0ABQ0MMH5_9BACT</name>
<reference evidence="3 4" key="1">
    <citation type="submission" date="2017-04" db="EMBL/GenBank/DDBJ databases">
        <authorList>
            <consortium name="Geobacter pelophilus Genome Sequencing"/>
            <person name="Aoyagi T."/>
            <person name="Koike H."/>
            <person name="Hori T."/>
        </authorList>
    </citation>
    <scope>NUCLEOTIDE SEQUENCE [LARGE SCALE GENOMIC DNA]</scope>
    <source>
        <strain evidence="3 4">Drf2</strain>
    </source>
</reference>
<keyword evidence="1" id="KW-0472">Membrane</keyword>
<accession>A0ABQ0MMH5</accession>
<keyword evidence="1" id="KW-0812">Transmembrane</keyword>
<feature type="domain" description="Peptidase M28" evidence="2">
    <location>
        <begin position="116"/>
        <end position="328"/>
    </location>
</feature>
<proteinExistence type="predicted"/>
<keyword evidence="4" id="KW-1185">Reference proteome</keyword>
<reference evidence="4" key="2">
    <citation type="submission" date="2017-05" db="EMBL/GenBank/DDBJ databases">
        <title>Draft genome sequence of Geobacter pelophilus, a iron(III)-reducing bacteria.</title>
        <authorList>
            <person name="Aoyagi T."/>
            <person name="Koike H."/>
            <person name="Morita T."/>
            <person name="Sato Y."/>
            <person name="Habe H."/>
            <person name="Hori T."/>
        </authorList>
    </citation>
    <scope>NUCLEOTIDE SEQUENCE [LARGE SCALE GENOMIC DNA]</scope>
    <source>
        <strain evidence="4">Drf2</strain>
    </source>
</reference>
<dbReference type="Proteomes" id="UP000194153">
    <property type="component" value="Unassembled WGS sequence"/>
</dbReference>
<dbReference type="InterPro" id="IPR045175">
    <property type="entry name" value="M28_fam"/>
</dbReference>
<evidence type="ECO:0000313" key="3">
    <source>
        <dbReference type="EMBL" id="GAW68271.1"/>
    </source>
</evidence>
<keyword evidence="3" id="KW-0031">Aminopeptidase</keyword>
<comment type="caution">
    <text evidence="3">The sequence shown here is derived from an EMBL/GenBank/DDBJ whole genome shotgun (WGS) entry which is preliminary data.</text>
</comment>
<feature type="transmembrane region" description="Helical" evidence="1">
    <location>
        <begin position="16"/>
        <end position="39"/>
    </location>
</feature>
<protein>
    <submittedName>
        <fullName evidence="3">Aminopeptidase</fullName>
    </submittedName>
</protein>
<dbReference type="SUPFAM" id="SSF53187">
    <property type="entry name" value="Zn-dependent exopeptidases"/>
    <property type="match status" value="1"/>
</dbReference>
<dbReference type="PANTHER" id="PTHR12147">
    <property type="entry name" value="METALLOPEPTIDASE M28 FAMILY MEMBER"/>
    <property type="match status" value="1"/>
</dbReference>
<keyword evidence="3" id="KW-0378">Hydrolase</keyword>
<dbReference type="Pfam" id="PF04389">
    <property type="entry name" value="Peptidase_M28"/>
    <property type="match status" value="1"/>
</dbReference>
<keyword evidence="3" id="KW-0645">Protease</keyword>
<dbReference type="EMBL" id="BDQG01000001">
    <property type="protein sequence ID" value="GAW68271.1"/>
    <property type="molecule type" value="Genomic_DNA"/>
</dbReference>
<sequence length="342" mass="37075">MYAGEGGNMAYGKSPALFAGSCALLLAIIATAGGSMIVLPGKSYRGALPPLQREELLLSERLQQHAGFLAGTVGERNMAHYRSLVRAADYVRAELGKAGLSVSEQSYSVDGKVVANLEGEVKGTTAPQEIVVIGAHYDSAPGTPGANDNASGVAALIEPARRSAGLHPARTLRFVAFVNEEAPFFQGEEMGSVVYARRSKERREKIVAMVSLETIGYYSDQPESQLYPAPLGRFYPDTGNFIGFVSNWNSQSLLRKAIGAFRYSTRFPSEGVAAPALIPGIGWSDQWAFWQQGYPALMVTDTALYRYPHYHQPTDTYEKIDYDRLARVVPGLGKVVEELAGK</sequence>
<keyword evidence="1" id="KW-1133">Transmembrane helix</keyword>
<dbReference type="Gene3D" id="3.40.630.10">
    <property type="entry name" value="Zn peptidases"/>
    <property type="match status" value="1"/>
</dbReference>
<evidence type="ECO:0000313" key="4">
    <source>
        <dbReference type="Proteomes" id="UP000194153"/>
    </source>
</evidence>